<dbReference type="STRING" id="1089455.MOPEL_074_00570"/>
<dbReference type="GO" id="GO:0005886">
    <property type="term" value="C:plasma membrane"/>
    <property type="evidence" value="ECO:0007669"/>
    <property type="project" value="TreeGrafter"/>
</dbReference>
<dbReference type="InterPro" id="IPR016833">
    <property type="entry name" value="Put_Na-Bile_cotransptr"/>
</dbReference>
<protein>
    <recommendedName>
        <fullName evidence="4">Bile acid:sodium symporter</fullName>
    </recommendedName>
</protein>
<dbReference type="Proteomes" id="UP000004367">
    <property type="component" value="Unassembled WGS sequence"/>
</dbReference>
<dbReference type="EMBL" id="BAFE01000053">
    <property type="protein sequence ID" value="GAB48570.1"/>
    <property type="molecule type" value="Genomic_DNA"/>
</dbReference>
<evidence type="ECO:0000256" key="1">
    <source>
        <dbReference type="SAM" id="Phobius"/>
    </source>
</evidence>
<name>H5US62_9MICO</name>
<dbReference type="InterPro" id="IPR038770">
    <property type="entry name" value="Na+/solute_symporter_sf"/>
</dbReference>
<dbReference type="OrthoDB" id="9792271at2"/>
<gene>
    <name evidence="2" type="ORF">MOPEL_074_00570</name>
</gene>
<proteinExistence type="predicted"/>
<dbReference type="eggNOG" id="COG0385">
    <property type="taxonomic scope" value="Bacteria"/>
</dbReference>
<dbReference type="Gene3D" id="1.20.1530.20">
    <property type="match status" value="1"/>
</dbReference>
<sequence length="326" mass="34376">MKIGPVRLDGFLLAILAAVAVAAIVPATGAAVPVLDHVVTAAIFVLFFMYGGRLEPREALAGIRNWRLHAVILGFTYVAFPVLGVLLGFVLPHVLSAPLALGVLYVCLVPSTVQSSITFTSIARGNVAGAIVSASFSNLVGVLITPLLVMLLMTGGAGGVHIEASSILDIVGQILVPFVLGQLSRPLTATWLKENNAWLKFVDRGVIVLVVYSAFSSGMREGIWGMVSVGQILLVTLVSAVLLVVVLWATDASARALRFDRGDRIAIQFCGTKKSLATGLPMAAVLFGGQQVGLIILPLMIFHQLQLMVCATLASRYAREVDAPPA</sequence>
<feature type="transmembrane region" description="Helical" evidence="1">
    <location>
        <begin position="131"/>
        <end position="153"/>
    </location>
</feature>
<dbReference type="AlphaFoldDB" id="H5US62"/>
<dbReference type="PANTHER" id="PTHR18640">
    <property type="entry name" value="SOLUTE CARRIER FAMILY 10 MEMBER 7"/>
    <property type="match status" value="1"/>
</dbReference>
<feature type="transmembrane region" description="Helical" evidence="1">
    <location>
        <begin position="68"/>
        <end position="91"/>
    </location>
</feature>
<comment type="caution">
    <text evidence="2">The sequence shown here is derived from an EMBL/GenBank/DDBJ whole genome shotgun (WGS) entry which is preliminary data.</text>
</comment>
<reference evidence="2 3" key="1">
    <citation type="submission" date="2012-02" db="EMBL/GenBank/DDBJ databases">
        <title>Whole genome shotgun sequence of Mobilicoccus pelagius NBRC 104925.</title>
        <authorList>
            <person name="Yoshida Y."/>
            <person name="Hosoyama A."/>
            <person name="Tsuchikane K."/>
            <person name="Katsumata H."/>
            <person name="Yamazaki S."/>
            <person name="Fujita N."/>
        </authorList>
    </citation>
    <scope>NUCLEOTIDE SEQUENCE [LARGE SCALE GENOMIC DNA]</scope>
    <source>
        <strain evidence="2 3">NBRC 104925</strain>
    </source>
</reference>
<dbReference type="Pfam" id="PF13593">
    <property type="entry name" value="SBF_like"/>
    <property type="match status" value="1"/>
</dbReference>
<organism evidence="2 3">
    <name type="scientific">Mobilicoccus pelagius NBRC 104925</name>
    <dbReference type="NCBI Taxonomy" id="1089455"/>
    <lineage>
        <taxon>Bacteria</taxon>
        <taxon>Bacillati</taxon>
        <taxon>Actinomycetota</taxon>
        <taxon>Actinomycetes</taxon>
        <taxon>Micrococcales</taxon>
        <taxon>Dermatophilaceae</taxon>
        <taxon>Mobilicoccus</taxon>
    </lineage>
</organism>
<keyword evidence="3" id="KW-1185">Reference proteome</keyword>
<keyword evidence="1" id="KW-0472">Membrane</keyword>
<keyword evidence="1" id="KW-1133">Transmembrane helix</keyword>
<keyword evidence="1" id="KW-0812">Transmembrane</keyword>
<feature type="transmembrane region" description="Helical" evidence="1">
    <location>
        <begin position="39"/>
        <end position="56"/>
    </location>
</feature>
<dbReference type="RefSeq" id="WP_009482468.1">
    <property type="nucleotide sequence ID" value="NZ_BAFE01000053.1"/>
</dbReference>
<evidence type="ECO:0008006" key="4">
    <source>
        <dbReference type="Google" id="ProtNLM"/>
    </source>
</evidence>
<evidence type="ECO:0000313" key="2">
    <source>
        <dbReference type="EMBL" id="GAB48570.1"/>
    </source>
</evidence>
<evidence type="ECO:0000313" key="3">
    <source>
        <dbReference type="Proteomes" id="UP000004367"/>
    </source>
</evidence>
<feature type="transmembrane region" description="Helical" evidence="1">
    <location>
        <begin position="223"/>
        <end position="249"/>
    </location>
</feature>
<dbReference type="PIRSF" id="PIRSF026166">
    <property type="entry name" value="UCP026166"/>
    <property type="match status" value="1"/>
</dbReference>
<dbReference type="PANTHER" id="PTHR18640:SF5">
    <property type="entry name" value="SODIUM_BILE ACID COTRANSPORTER 7"/>
    <property type="match status" value="1"/>
</dbReference>
<feature type="transmembrane region" description="Helical" evidence="1">
    <location>
        <begin position="97"/>
        <end position="119"/>
    </location>
</feature>
<accession>H5US62</accession>